<evidence type="ECO:0000313" key="3">
    <source>
        <dbReference type="Proteomes" id="UP000297070"/>
    </source>
</evidence>
<keyword evidence="1" id="KW-0812">Transmembrane</keyword>
<dbReference type="Proteomes" id="UP000297070">
    <property type="component" value="Segment"/>
</dbReference>
<gene>
    <name evidence="2" type="primary">202</name>
    <name evidence="2" type="ORF">SEA_GODONK_202</name>
</gene>
<evidence type="ECO:0000256" key="1">
    <source>
        <dbReference type="SAM" id="Phobius"/>
    </source>
</evidence>
<reference evidence="2 3" key="1">
    <citation type="submission" date="2019-03" db="EMBL/GenBank/DDBJ databases">
        <authorList>
            <person name="Douthitt C."/>
            <person name="D'Elia T."/>
            <person name="Bockoras C."/>
            <person name="Boss C."/>
            <person name="Clemons M."/>
            <person name="Green W."/>
            <person name="Harel H."/>
            <person name="Larralde J."/>
            <person name="Lopez M."/>
            <person name="Magana D."/>
            <person name="Miguel M."/>
            <person name="Muschweck L."/>
            <person name="Olivos K."/>
            <person name="Racette D."/>
            <person name="Reynolds M."/>
            <person name="Ru Y."/>
            <person name="Santana M."/>
            <person name="Simon R."/>
            <person name="Smotrilla K."/>
            <person name="Sufficool B."/>
            <person name="Tamayo B."/>
            <person name="Tirado E."/>
            <person name="Vajanyi M."/>
            <person name="Weger M."/>
            <person name="Wehr A."/>
            <person name="Whitaker K."/>
            <person name="Garlena R.A."/>
            <person name="Russell D.A."/>
            <person name="Pope W.H."/>
            <person name="Jacobs-Sera D."/>
            <person name="Hatfull G.F."/>
        </authorList>
    </citation>
    <scope>NUCLEOTIDE SEQUENCE [LARGE SCALE GENOMIC DNA]</scope>
</reference>
<feature type="transmembrane region" description="Helical" evidence="1">
    <location>
        <begin position="49"/>
        <end position="77"/>
    </location>
</feature>
<proteinExistence type="predicted"/>
<feature type="transmembrane region" description="Helical" evidence="1">
    <location>
        <begin position="24"/>
        <end position="43"/>
    </location>
</feature>
<name>A0A4D6E291_9CAUD</name>
<dbReference type="GeneID" id="55013038"/>
<keyword evidence="1" id="KW-0472">Membrane</keyword>
<dbReference type="KEGG" id="vg:55013038"/>
<protein>
    <submittedName>
        <fullName evidence="2">Uncharacterized protein</fullName>
    </submittedName>
</protein>
<dbReference type="EMBL" id="MK620899">
    <property type="protein sequence ID" value="QBZ72790.1"/>
    <property type="molecule type" value="Genomic_DNA"/>
</dbReference>
<keyword evidence="3" id="KW-1185">Reference proteome</keyword>
<dbReference type="RefSeq" id="YP_009821555.1">
    <property type="nucleotide sequence ID" value="NC_048176.1"/>
</dbReference>
<keyword evidence="1" id="KW-1133">Transmembrane helix</keyword>
<accession>A0A4D6E291</accession>
<sequence length="84" mass="9553">MKFYEEDTDAPWLIRHILGLKGRYEILLFLATIGLWALLMSTGPADHGVFWGIVSISLMTLLLLLAILQVMIFCVLISDGDWSW</sequence>
<evidence type="ECO:0000313" key="2">
    <source>
        <dbReference type="EMBL" id="QBZ72790.1"/>
    </source>
</evidence>
<organism evidence="2 3">
    <name type="scientific">Gordonia phage GodonK</name>
    <dbReference type="NCBI Taxonomy" id="2562192"/>
    <lineage>
        <taxon>Viruses</taxon>
        <taxon>Duplodnaviria</taxon>
        <taxon>Heunggongvirae</taxon>
        <taxon>Uroviricota</taxon>
        <taxon>Caudoviricetes</taxon>
        <taxon>Godonkavirus</taxon>
        <taxon>Godonkavirus godonK</taxon>
    </lineage>
</organism>